<name>A0A4Q8K8D1_HADCE</name>
<keyword evidence="2" id="KW-0964">Secreted</keyword>
<feature type="chain" id="PRO_5020819925" evidence="6">
    <location>
        <begin position="20"/>
        <end position="145"/>
    </location>
</feature>
<dbReference type="InterPro" id="IPR051950">
    <property type="entry name" value="Dev_reg/Prot_inhib"/>
</dbReference>
<dbReference type="InterPro" id="IPR000716">
    <property type="entry name" value="Thyroglobulin_1"/>
</dbReference>
<reference evidence="8" key="1">
    <citation type="submission" date="2017-05" db="EMBL/GenBank/DDBJ databases">
        <authorList>
            <person name="QRISCLOUD D."/>
        </authorList>
    </citation>
    <scope>NUCLEOTIDE SEQUENCE</scope>
</reference>
<feature type="signal peptide" evidence="6">
    <location>
        <begin position="1"/>
        <end position="19"/>
    </location>
</feature>
<organism evidence="8">
    <name type="scientific">Hadronyche cerberea</name>
    <name type="common">Southern tree funnel-web spider</name>
    <dbReference type="NCBI Taxonomy" id="1107879"/>
    <lineage>
        <taxon>Eukaryota</taxon>
        <taxon>Metazoa</taxon>
        <taxon>Ecdysozoa</taxon>
        <taxon>Arthropoda</taxon>
        <taxon>Chelicerata</taxon>
        <taxon>Arachnida</taxon>
        <taxon>Araneae</taxon>
        <taxon>Mygalomorphae</taxon>
        <taxon>Avicularoidea</taxon>
        <taxon>Hexathelidae</taxon>
        <taxon>Hadronyche</taxon>
    </lineage>
</organism>
<protein>
    <submittedName>
        <fullName evidence="8">U23-Hexatoxin-Hc1a_1</fullName>
    </submittedName>
</protein>
<dbReference type="Gene3D" id="4.10.800.10">
    <property type="entry name" value="Thyroglobulin type-1"/>
    <property type="match status" value="2"/>
</dbReference>
<comment type="caution">
    <text evidence="5">Lacks conserved residue(s) required for the propagation of feature annotation.</text>
</comment>
<feature type="disulfide bond" evidence="5">
    <location>
        <begin position="117"/>
        <end position="124"/>
    </location>
</feature>
<evidence type="ECO:0000256" key="6">
    <source>
        <dbReference type="SAM" id="SignalP"/>
    </source>
</evidence>
<evidence type="ECO:0000256" key="2">
    <source>
        <dbReference type="ARBA" id="ARBA00022525"/>
    </source>
</evidence>
<evidence type="ECO:0000256" key="3">
    <source>
        <dbReference type="ARBA" id="ARBA00022737"/>
    </source>
</evidence>
<evidence type="ECO:0000256" key="5">
    <source>
        <dbReference type="PROSITE-ProRule" id="PRU00500"/>
    </source>
</evidence>
<feature type="disulfide bond" evidence="5">
    <location>
        <begin position="54"/>
        <end position="61"/>
    </location>
</feature>
<dbReference type="PANTHER" id="PTHR12352">
    <property type="entry name" value="SECRETED MODULAR CALCIUM-BINDING PROTEIN"/>
    <property type="match status" value="1"/>
</dbReference>
<feature type="domain" description="Thyroglobulin type-1" evidence="7">
    <location>
        <begin position="80"/>
        <end position="145"/>
    </location>
</feature>
<comment type="subcellular location">
    <subcellularLocation>
        <location evidence="1">Secreted</location>
    </subcellularLocation>
</comment>
<keyword evidence="3" id="KW-0677">Repeat</keyword>
<keyword evidence="4 5" id="KW-1015">Disulfide bond</keyword>
<dbReference type="InterPro" id="IPR036857">
    <property type="entry name" value="Thyroglobulin_1_sf"/>
</dbReference>
<accession>A0A4Q8K8D1</accession>
<dbReference type="SMART" id="SM00211">
    <property type="entry name" value="TY"/>
    <property type="match status" value="2"/>
</dbReference>
<dbReference type="Pfam" id="PF00086">
    <property type="entry name" value="Thyroglobulin_1"/>
    <property type="match status" value="2"/>
</dbReference>
<sequence>MKSFFVICVVLVAALAVEAQTECQRQREKELAANTEIKMIPKCDENGDFEALQCFEGSKFCMCWTPSGHHVEGPSIHIKTCDCISHRERQLEYTRKGMIGTFVPQCKEDGTYAPLQCHGSTGLCWCADEKGNRLSEPQRNPAQNC</sequence>
<dbReference type="AlphaFoldDB" id="A0A4Q8K8D1"/>
<dbReference type="GO" id="GO:0005615">
    <property type="term" value="C:extracellular space"/>
    <property type="evidence" value="ECO:0007669"/>
    <property type="project" value="TreeGrafter"/>
</dbReference>
<dbReference type="SUPFAM" id="SSF57610">
    <property type="entry name" value="Thyroglobulin type-1 domain"/>
    <property type="match status" value="2"/>
</dbReference>
<dbReference type="PANTHER" id="PTHR12352:SF3">
    <property type="entry name" value="NIDOGEN-2"/>
    <property type="match status" value="1"/>
</dbReference>
<feature type="domain" description="Thyroglobulin type-1" evidence="7">
    <location>
        <begin position="20"/>
        <end position="73"/>
    </location>
</feature>
<reference evidence="8" key="2">
    <citation type="submission" date="2019-05" db="EMBL/GenBank/DDBJ databases">
        <title>Unravelling the molecular evolution of spider venoms.</title>
        <authorList>
            <person name="Pineda S."/>
        </authorList>
    </citation>
    <scope>NUCLEOTIDE SEQUENCE</scope>
</reference>
<dbReference type="PROSITE" id="PS51162">
    <property type="entry name" value="THYROGLOBULIN_1_2"/>
    <property type="match status" value="2"/>
</dbReference>
<evidence type="ECO:0000313" key="8">
    <source>
        <dbReference type="EMBL" id="SNX35767.1"/>
    </source>
</evidence>
<dbReference type="CDD" id="cd00191">
    <property type="entry name" value="TY"/>
    <property type="match status" value="2"/>
</dbReference>
<keyword evidence="6" id="KW-0732">Signal</keyword>
<evidence type="ECO:0000256" key="1">
    <source>
        <dbReference type="ARBA" id="ARBA00004613"/>
    </source>
</evidence>
<evidence type="ECO:0000259" key="7">
    <source>
        <dbReference type="PROSITE" id="PS51162"/>
    </source>
</evidence>
<dbReference type="PROSITE" id="PS00484">
    <property type="entry name" value="THYROGLOBULIN_1_1"/>
    <property type="match status" value="1"/>
</dbReference>
<dbReference type="EMBL" id="HAHJ01000330">
    <property type="protein sequence ID" value="SNX35767.1"/>
    <property type="molecule type" value="Transcribed_RNA"/>
</dbReference>
<evidence type="ECO:0000256" key="4">
    <source>
        <dbReference type="ARBA" id="ARBA00023157"/>
    </source>
</evidence>
<proteinExistence type="predicted"/>